<feature type="compositionally biased region" description="Polar residues" evidence="1">
    <location>
        <begin position="129"/>
        <end position="140"/>
    </location>
</feature>
<evidence type="ECO:0000313" key="3">
    <source>
        <dbReference type="EMBL" id="KAH6591792.1"/>
    </source>
</evidence>
<protein>
    <submittedName>
        <fullName evidence="3">Uncharacterized protein</fullName>
    </submittedName>
</protein>
<feature type="region of interest" description="Disordered" evidence="1">
    <location>
        <begin position="113"/>
        <end position="140"/>
    </location>
</feature>
<proteinExistence type="predicted"/>
<feature type="signal peptide" evidence="2">
    <location>
        <begin position="1"/>
        <end position="18"/>
    </location>
</feature>
<dbReference type="EMBL" id="JAFCIX010000397">
    <property type="protein sequence ID" value="KAH6591792.1"/>
    <property type="molecule type" value="Genomic_DNA"/>
</dbReference>
<sequence>MRLSTGIILSMLSANAFAIEHLNDAHPGSLLARRAVVADTDGPSLQKRNDGKEQEAQAKTKTSVSNPDSLQAENTYENLAFENDPDSSPNPSLGTGDDPTNLCTYFFDQGRGAKDEGEDVHTGIVPNQEGPSLTDASQGSSSQALDHIKKVLFRTKLEFELLYSRQKSSTACERLYRQFGSRNGIKISNDLYSMLLYASRRSKSYRIMCKDPVKSPFILEFPFAISDESKTKYKSLQNEVLKSIENHILTVKNTIKLIIDDPTNVILYLEKMLSSADGLHISISNMKSEHSSLLASLGISGYRHLADLDMHIQAVKMYKCKLFEYFSNIKGLIGNSLRPLKRKGPLYSSPSMLGFKECSEIENKLSEGGASGSAQPNVAVVYNLVDL</sequence>
<evidence type="ECO:0000256" key="1">
    <source>
        <dbReference type="SAM" id="MobiDB-lite"/>
    </source>
</evidence>
<feature type="compositionally biased region" description="Basic and acidic residues" evidence="1">
    <location>
        <begin position="47"/>
        <end position="58"/>
    </location>
</feature>
<feature type="region of interest" description="Disordered" evidence="1">
    <location>
        <begin position="80"/>
        <end position="99"/>
    </location>
</feature>
<feature type="compositionally biased region" description="Polar residues" evidence="1">
    <location>
        <begin position="59"/>
        <end position="71"/>
    </location>
</feature>
<keyword evidence="2" id="KW-0732">Signal</keyword>
<evidence type="ECO:0000313" key="4">
    <source>
        <dbReference type="Proteomes" id="UP001648503"/>
    </source>
</evidence>
<reference evidence="3 4" key="1">
    <citation type="submission" date="2021-02" db="EMBL/GenBank/DDBJ databases">
        <title>Variation within the Batrachochytrium salamandrivorans European outbreak.</title>
        <authorList>
            <person name="Kelly M."/>
            <person name="Pasmans F."/>
            <person name="Shea T.P."/>
            <person name="Munoz J.F."/>
            <person name="Carranza S."/>
            <person name="Cuomo C.A."/>
            <person name="Martel A."/>
        </authorList>
    </citation>
    <scope>NUCLEOTIDE SEQUENCE [LARGE SCALE GENOMIC DNA]</scope>
    <source>
        <strain evidence="3 4">AMFP18/2</strain>
    </source>
</reference>
<keyword evidence="4" id="KW-1185">Reference proteome</keyword>
<organism evidence="3 4">
    <name type="scientific">Batrachochytrium salamandrivorans</name>
    <dbReference type="NCBI Taxonomy" id="1357716"/>
    <lineage>
        <taxon>Eukaryota</taxon>
        <taxon>Fungi</taxon>
        <taxon>Fungi incertae sedis</taxon>
        <taxon>Chytridiomycota</taxon>
        <taxon>Chytridiomycota incertae sedis</taxon>
        <taxon>Chytridiomycetes</taxon>
        <taxon>Rhizophydiales</taxon>
        <taxon>Rhizophydiales incertae sedis</taxon>
        <taxon>Batrachochytrium</taxon>
    </lineage>
</organism>
<name>A0ABQ8F3Z8_9FUNG</name>
<feature type="chain" id="PRO_5046582027" evidence="2">
    <location>
        <begin position="19"/>
        <end position="387"/>
    </location>
</feature>
<comment type="caution">
    <text evidence="3">The sequence shown here is derived from an EMBL/GenBank/DDBJ whole genome shotgun (WGS) entry which is preliminary data.</text>
</comment>
<feature type="region of interest" description="Disordered" evidence="1">
    <location>
        <begin position="41"/>
        <end position="71"/>
    </location>
</feature>
<evidence type="ECO:0000256" key="2">
    <source>
        <dbReference type="SAM" id="SignalP"/>
    </source>
</evidence>
<accession>A0ABQ8F3Z8</accession>
<gene>
    <name evidence="3" type="ORF">BASA50_008501</name>
</gene>
<dbReference type="Proteomes" id="UP001648503">
    <property type="component" value="Unassembled WGS sequence"/>
</dbReference>